<feature type="domain" description="HD" evidence="1">
    <location>
        <begin position="233"/>
        <end position="355"/>
    </location>
</feature>
<dbReference type="Gene3D" id="1.10.3210.10">
    <property type="entry name" value="Hypothetical protein af1432"/>
    <property type="match status" value="2"/>
</dbReference>
<evidence type="ECO:0000259" key="2">
    <source>
        <dbReference type="PROSITE" id="PS51832"/>
    </source>
</evidence>
<reference evidence="4" key="1">
    <citation type="submission" date="2016-10" db="EMBL/GenBank/DDBJ databases">
        <authorList>
            <person name="Varghese N."/>
            <person name="Submissions S."/>
        </authorList>
    </citation>
    <scope>NUCLEOTIDE SEQUENCE [LARGE SCALE GENOMIC DNA]</scope>
    <source>
        <strain evidence="4">DSM 3669</strain>
    </source>
</reference>
<dbReference type="PANTHER" id="PTHR43155:SF1">
    <property type="entry name" value="3'3'-CGAMP-SPECIFIC PHOSPHODIESTERASE 1"/>
    <property type="match status" value="1"/>
</dbReference>
<feature type="domain" description="HD" evidence="1">
    <location>
        <begin position="27"/>
        <end position="143"/>
    </location>
</feature>
<dbReference type="STRING" id="39060.SAMN05660706_101234"/>
<dbReference type="InterPro" id="IPR037522">
    <property type="entry name" value="HD_GYP_dom"/>
</dbReference>
<dbReference type="SMART" id="SM00471">
    <property type="entry name" value="HDc"/>
    <property type="match status" value="2"/>
</dbReference>
<accession>A0A1I6CR86</accession>
<evidence type="ECO:0000259" key="1">
    <source>
        <dbReference type="PROSITE" id="PS51831"/>
    </source>
</evidence>
<dbReference type="CDD" id="cd00077">
    <property type="entry name" value="HDc"/>
    <property type="match status" value="2"/>
</dbReference>
<dbReference type="Proteomes" id="UP000199584">
    <property type="component" value="Unassembled WGS sequence"/>
</dbReference>
<keyword evidence="4" id="KW-1185">Reference proteome</keyword>
<gene>
    <name evidence="3" type="ORF">SAMN05660706_101234</name>
</gene>
<organism evidence="3 4">
    <name type="scientific">Desulfoscipio geothermicus DSM 3669</name>
    <dbReference type="NCBI Taxonomy" id="1121426"/>
    <lineage>
        <taxon>Bacteria</taxon>
        <taxon>Bacillati</taxon>
        <taxon>Bacillota</taxon>
        <taxon>Clostridia</taxon>
        <taxon>Eubacteriales</taxon>
        <taxon>Desulfallaceae</taxon>
        <taxon>Desulfoscipio</taxon>
    </lineage>
</organism>
<dbReference type="PROSITE" id="PS51832">
    <property type="entry name" value="HD_GYP"/>
    <property type="match status" value="2"/>
</dbReference>
<name>A0A1I6CR86_9FIRM</name>
<dbReference type="NCBIfam" id="TIGR00277">
    <property type="entry name" value="HDIG"/>
    <property type="match status" value="1"/>
</dbReference>
<feature type="domain" description="HD-GYP" evidence="2">
    <location>
        <begin position="211"/>
        <end position="407"/>
    </location>
</feature>
<proteinExistence type="predicted"/>
<protein>
    <submittedName>
        <fullName evidence="3">HDIG domain-containing protein</fullName>
    </submittedName>
</protein>
<sequence>MSTAPKIQLYKLLRSLSLAMDYQRNGLMRHHQRVALIASYIAREMQLEESDLPLLYCSAVIHDAGTSTFREKANLEKFEVQNPWEHCQKGAALLHNLQILAPLSEIVLHHHDRWDGQNPSGLAGNAIPLFSRIIFLADRVDVLSHQPGNILDHREQIMQKISARAGTMFDPDLVDIFLQVARKESLWLDLTSEFIDIHLSKRLRTCPLVTGQDEIIGISRIFAEIIDGKNPFTYRHSRLVAEVAALLARRAGFDPVQQKNMYVAGLLHDLGKLSVPEEVLEKPAGLSKQEFNIIKRHTYVTYQILGLIDGFEEINQWASYHHEKLNGQGYPFHLRGEELPPGSRIMAVADIFSALVEDRPYRKGMPRHKVEKILGDMVDGGSIDGDVVQLLASHYQEAVSLKDKASEGLRRPPDADIK</sequence>
<evidence type="ECO:0000313" key="3">
    <source>
        <dbReference type="EMBL" id="SFQ95691.1"/>
    </source>
</evidence>
<evidence type="ECO:0000313" key="4">
    <source>
        <dbReference type="Proteomes" id="UP000199584"/>
    </source>
</evidence>
<feature type="domain" description="HD-GYP" evidence="2">
    <location>
        <begin position="5"/>
        <end position="193"/>
    </location>
</feature>
<dbReference type="InterPro" id="IPR003607">
    <property type="entry name" value="HD/PDEase_dom"/>
</dbReference>
<dbReference type="PANTHER" id="PTHR43155">
    <property type="entry name" value="CYCLIC DI-GMP PHOSPHODIESTERASE PA4108-RELATED"/>
    <property type="match status" value="1"/>
</dbReference>
<dbReference type="AlphaFoldDB" id="A0A1I6CR86"/>
<dbReference type="RefSeq" id="WP_245779588.1">
    <property type="nucleotide sequence ID" value="NZ_FOYM01000001.1"/>
</dbReference>
<dbReference type="SUPFAM" id="SSF109604">
    <property type="entry name" value="HD-domain/PDEase-like"/>
    <property type="match status" value="2"/>
</dbReference>
<dbReference type="PROSITE" id="PS51831">
    <property type="entry name" value="HD"/>
    <property type="match status" value="2"/>
</dbReference>
<dbReference type="InterPro" id="IPR006674">
    <property type="entry name" value="HD_domain"/>
</dbReference>
<dbReference type="EMBL" id="FOYM01000001">
    <property type="protein sequence ID" value="SFQ95691.1"/>
    <property type="molecule type" value="Genomic_DNA"/>
</dbReference>
<dbReference type="InterPro" id="IPR006675">
    <property type="entry name" value="HDIG_dom"/>
</dbReference>
<dbReference type="Pfam" id="PF13487">
    <property type="entry name" value="HD_5"/>
    <property type="match status" value="2"/>
</dbReference>